<organism evidence="3 4">
    <name type="scientific">Acidovorax temperans</name>
    <dbReference type="NCBI Taxonomy" id="80878"/>
    <lineage>
        <taxon>Bacteria</taxon>
        <taxon>Pseudomonadati</taxon>
        <taxon>Pseudomonadota</taxon>
        <taxon>Betaproteobacteria</taxon>
        <taxon>Burkholderiales</taxon>
        <taxon>Comamonadaceae</taxon>
        <taxon>Acidovorax</taxon>
    </lineage>
</organism>
<dbReference type="OrthoDB" id="9772604at2"/>
<dbReference type="Pfam" id="PF13358">
    <property type="entry name" value="DDE_3"/>
    <property type="match status" value="1"/>
</dbReference>
<dbReference type="SUPFAM" id="SSF46689">
    <property type="entry name" value="Homeodomain-like"/>
    <property type="match status" value="1"/>
</dbReference>
<dbReference type="InterPro" id="IPR009057">
    <property type="entry name" value="Homeodomain-like_sf"/>
</dbReference>
<dbReference type="Pfam" id="PF13551">
    <property type="entry name" value="HTH_29"/>
    <property type="match status" value="1"/>
</dbReference>
<dbReference type="InterPro" id="IPR047655">
    <property type="entry name" value="Transpos_IS630-like"/>
</dbReference>
<dbReference type="EMBL" id="JXYQ01000006">
    <property type="protein sequence ID" value="KJA12090.1"/>
    <property type="molecule type" value="Genomic_DNA"/>
</dbReference>
<dbReference type="STRING" id="80878.RP29_02210"/>
<dbReference type="Gene3D" id="3.30.420.10">
    <property type="entry name" value="Ribonuclease H-like superfamily/Ribonuclease H"/>
    <property type="match status" value="1"/>
</dbReference>
<keyword evidence="3" id="KW-0255">Endonuclease</keyword>
<dbReference type="PANTHER" id="PTHR46564:SF1">
    <property type="entry name" value="TRANSPOSASE"/>
    <property type="match status" value="1"/>
</dbReference>
<dbReference type="RefSeq" id="WP_044395424.1">
    <property type="nucleotide sequence ID" value="NZ_CP117193.1"/>
</dbReference>
<feature type="domain" description="Tc1-like transposase DDE" evidence="1">
    <location>
        <begin position="172"/>
        <end position="314"/>
    </location>
</feature>
<dbReference type="GO" id="GO:0004519">
    <property type="term" value="F:endonuclease activity"/>
    <property type="evidence" value="ECO:0007669"/>
    <property type="project" value="UniProtKB-KW"/>
</dbReference>
<name>A0A0D7KCT2_9BURK</name>
<dbReference type="Pfam" id="PF13592">
    <property type="entry name" value="HTH_33"/>
    <property type="match status" value="1"/>
</dbReference>
<dbReference type="InterPro" id="IPR025959">
    <property type="entry name" value="Winged_HTH_dom"/>
</dbReference>
<reference evidence="3 4" key="1">
    <citation type="submission" date="2014-12" db="EMBL/GenBank/DDBJ databases">
        <title>Isolation of bacteria from lake water.</title>
        <authorList>
            <person name="Sheng K.-Y."/>
            <person name="Chin P.-S."/>
            <person name="Chan K.-G."/>
            <person name="Tan G.S."/>
        </authorList>
    </citation>
    <scope>NUCLEOTIDE SEQUENCE [LARGE SCALE GENOMIC DNA]</scope>
    <source>
        <strain evidence="3 4">KY4</strain>
    </source>
</reference>
<comment type="caution">
    <text evidence="3">The sequence shown here is derived from an EMBL/GenBank/DDBJ whole genome shotgun (WGS) entry which is preliminary data.</text>
</comment>
<dbReference type="InterPro" id="IPR038717">
    <property type="entry name" value="Tc1-like_DDE_dom"/>
</dbReference>
<dbReference type="InterPro" id="IPR036397">
    <property type="entry name" value="RNaseH_sf"/>
</dbReference>
<dbReference type="PATRIC" id="fig|80878.5.peg.3112"/>
<sequence>MDKEDARYQTLEQLHERRKQVIRLHKRGIKVMELVQMSGLSYPAVRKVLDLFEQGGWPAIKPAGRGRTKGDARLLTPEQEVHIQKTICDKRPEQLKMDFFLWSRAAVMQLIEQECGLKLGVRTVGKYLARWGFTPQKPIKKAYEQRPEAVKAWLDEHYPAIEAKAKAEGGEIHWGDETALVNTDVRGRSYAPAGETPVAFTVGSTRQKLSMIATVTNRGKARWMIIDEAFNSDKLIEFLEALIKDAGKKVFLILDNLRVHHSKPVKAWLAERKEQIEVFYLPSYSPELNPEERLNADLKQAMGKRVPVRTKAKLRDAANEHMAMLEKSPERVMSYFQDPRVKYAAA</sequence>
<evidence type="ECO:0000313" key="4">
    <source>
        <dbReference type="Proteomes" id="UP000032566"/>
    </source>
</evidence>
<keyword evidence="3" id="KW-0378">Hydrolase</keyword>
<evidence type="ECO:0000313" key="3">
    <source>
        <dbReference type="EMBL" id="KJA12090.1"/>
    </source>
</evidence>
<dbReference type="PANTHER" id="PTHR46564">
    <property type="entry name" value="TRANSPOSASE"/>
    <property type="match status" value="1"/>
</dbReference>
<accession>A0A0D7KCT2</accession>
<dbReference type="GO" id="GO:0003676">
    <property type="term" value="F:nucleic acid binding"/>
    <property type="evidence" value="ECO:0007669"/>
    <property type="project" value="InterPro"/>
</dbReference>
<gene>
    <name evidence="3" type="ORF">RP29_02210</name>
</gene>
<dbReference type="AlphaFoldDB" id="A0A0D7KCT2"/>
<evidence type="ECO:0000259" key="1">
    <source>
        <dbReference type="Pfam" id="PF13358"/>
    </source>
</evidence>
<dbReference type="Proteomes" id="UP000032566">
    <property type="component" value="Unassembled WGS sequence"/>
</dbReference>
<proteinExistence type="predicted"/>
<keyword evidence="3" id="KW-0540">Nuclease</keyword>
<keyword evidence="4" id="KW-1185">Reference proteome</keyword>
<evidence type="ECO:0000259" key="2">
    <source>
        <dbReference type="Pfam" id="PF13592"/>
    </source>
</evidence>
<protein>
    <submittedName>
        <fullName evidence="3">Endonuclease DDE</fullName>
    </submittedName>
</protein>
<dbReference type="NCBIfam" id="NF033545">
    <property type="entry name" value="transpos_IS630"/>
    <property type="match status" value="1"/>
</dbReference>
<feature type="domain" description="Winged helix-turn helix" evidence="2">
    <location>
        <begin position="99"/>
        <end position="156"/>
    </location>
</feature>